<dbReference type="EMBL" id="FRCZ01000001">
    <property type="protein sequence ID" value="SHM78743.1"/>
    <property type="molecule type" value="Genomic_DNA"/>
</dbReference>
<dbReference type="GO" id="GO:0008703">
    <property type="term" value="F:5-amino-6-(5-phosphoribosylamino)uracil reductase activity"/>
    <property type="evidence" value="ECO:0007669"/>
    <property type="project" value="InterPro"/>
</dbReference>
<dbReference type="GO" id="GO:0009231">
    <property type="term" value="P:riboflavin biosynthetic process"/>
    <property type="evidence" value="ECO:0007669"/>
    <property type="project" value="InterPro"/>
</dbReference>
<gene>
    <name evidence="2" type="ORF">SAMN05216179_1109</name>
</gene>
<dbReference type="RefSeq" id="WP_073200350.1">
    <property type="nucleotide sequence ID" value="NZ_FRCZ01000001.1"/>
</dbReference>
<dbReference type="SUPFAM" id="SSF53597">
    <property type="entry name" value="Dihydrofolate reductase-like"/>
    <property type="match status" value="1"/>
</dbReference>
<accession>A0A1M7LKT5</accession>
<proteinExistence type="predicted"/>
<reference evidence="2 3" key="1">
    <citation type="submission" date="2016-11" db="EMBL/GenBank/DDBJ databases">
        <authorList>
            <person name="Jaros S."/>
            <person name="Januszkiewicz K."/>
            <person name="Wedrychowicz H."/>
        </authorList>
    </citation>
    <scope>NUCLEOTIDE SEQUENCE [LARGE SCALE GENOMIC DNA]</scope>
    <source>
        <strain evidence="2 3">CGMCC 1.10681</strain>
    </source>
</reference>
<feature type="domain" description="Bacterial bifunctional deaminase-reductase C-terminal" evidence="1">
    <location>
        <begin position="2"/>
        <end position="174"/>
    </location>
</feature>
<dbReference type="InterPro" id="IPR002734">
    <property type="entry name" value="RibDG_C"/>
</dbReference>
<organism evidence="2 3">
    <name type="scientific">Gracilibacillus kekensis</name>
    <dbReference type="NCBI Taxonomy" id="1027249"/>
    <lineage>
        <taxon>Bacteria</taxon>
        <taxon>Bacillati</taxon>
        <taxon>Bacillota</taxon>
        <taxon>Bacilli</taxon>
        <taxon>Bacillales</taxon>
        <taxon>Bacillaceae</taxon>
        <taxon>Gracilibacillus</taxon>
    </lineage>
</organism>
<dbReference type="Proteomes" id="UP000184184">
    <property type="component" value="Unassembled WGS sequence"/>
</dbReference>
<dbReference type="PANTHER" id="PTHR38011:SF11">
    <property type="entry name" value="2,5-DIAMINO-6-RIBOSYLAMINO-4(3H)-PYRIMIDINONE 5'-PHOSPHATE REDUCTASE"/>
    <property type="match status" value="1"/>
</dbReference>
<dbReference type="InterPro" id="IPR024072">
    <property type="entry name" value="DHFR-like_dom_sf"/>
</dbReference>
<evidence type="ECO:0000259" key="1">
    <source>
        <dbReference type="Pfam" id="PF01872"/>
    </source>
</evidence>
<protein>
    <submittedName>
        <fullName evidence="2">Dihydrofolate reductase</fullName>
    </submittedName>
</protein>
<dbReference type="Pfam" id="PF01872">
    <property type="entry name" value="RibD_C"/>
    <property type="match status" value="1"/>
</dbReference>
<evidence type="ECO:0000313" key="3">
    <source>
        <dbReference type="Proteomes" id="UP000184184"/>
    </source>
</evidence>
<name>A0A1M7LKT5_9BACI</name>
<dbReference type="InterPro" id="IPR050765">
    <property type="entry name" value="Riboflavin_Biosynth_HTPR"/>
</dbReference>
<keyword evidence="3" id="KW-1185">Reference proteome</keyword>
<dbReference type="Gene3D" id="3.40.430.10">
    <property type="entry name" value="Dihydrofolate Reductase, subunit A"/>
    <property type="match status" value="1"/>
</dbReference>
<sequence length="187" mass="21215">MRKVVLRMNVSLDGFVAPTSGAHDWVFRSFDDELEMHTVEQLWQVGTHIMGGVTYHDMAEHWPSSNSKLAPAMNEIPKVIFSNTLKETNWNNSQVVHGDIAEEIYRLKQQPGKEIMAHGGVRFAQSLSRLDLIDEYRLIINPIAFGSGLPLFKDLPDAHLLKHLSTKVFKKGAVLHTYQPIRSVENQ</sequence>
<evidence type="ECO:0000313" key="2">
    <source>
        <dbReference type="EMBL" id="SHM78743.1"/>
    </source>
</evidence>
<dbReference type="AlphaFoldDB" id="A0A1M7LKT5"/>
<dbReference type="OrthoDB" id="195113at2"/>
<dbReference type="PANTHER" id="PTHR38011">
    <property type="entry name" value="DIHYDROFOLATE REDUCTASE FAMILY PROTEIN (AFU_ORTHOLOGUE AFUA_8G06820)"/>
    <property type="match status" value="1"/>
</dbReference>
<dbReference type="STRING" id="1027249.SAMN05216179_1109"/>